<gene>
    <name evidence="13" type="ORF">ZIOFF_063099</name>
</gene>
<sequence>MANVGLGAWSHGPLVGALLKDQFSSSNVLFKDPNSKSEQPSRRNREDESPAWREKSSSSIADREAFVRFRDWSSELSVDSDKAFLGRKNRSSFSYINLNFQRAFDWIRKFFQFLTESSKREPKSKRKVLDPQGPFLQRWNKIFVISCIVAVSVDPLFFYIPVIDGDNNCLYLQNNLEIAACILRFFTDIFYAVHIIFQFRTGFVARSSRVFGRGVLIEDFSAIAKRYLSSYFIIDILAVLPLPQMVILIIVPKLEGSALLNAKNVLVYIVIFQYFPRLIRIIPLYLEVTRSSGIIAKTAWAGAAFNLLLYMLASHILGALWYLLSIERENTCWRKACALESDCVTDFLVCGQANSQKNSFLETLCPITPDNATEFDFGIYLPALQNVVQSKKFLEKFLYCFWWGLQNLSSLGQNLQTSTFIWEIMFAVFVSISGLVLFALLIGNMQTYLQSAAVRIEEMRIKRRDAEQWMSHRLLPESLKERISRYEQYKWQETRGVDEKHLLQNLPKDLRRDVKRHLCLSLLKRVPMFEKMDDQLMDAMSDRLQPILYTESSCICREGDPVNEMLFIMRGKLESTTTDGGRTGFFNSDYLTAGDFCGEELLTWALDPTSITSLPISTRTVRTLSEVEAFALMADDLKFVASQFRRLHSKQLQHTFRFHSQQWRTWAACFIQAAWRRYTKKKLEDALHEKEESNLHDAMVASDVAASPSLGAALYASRFATNVLRNLRRHKSNKACTLMLLQKPAEPDFSAE</sequence>
<evidence type="ECO:0000256" key="9">
    <source>
        <dbReference type="ARBA" id="ARBA00023303"/>
    </source>
</evidence>
<keyword evidence="4 11" id="KW-0812">Transmembrane</keyword>
<dbReference type="SUPFAM" id="SSF81324">
    <property type="entry name" value="Voltage-gated potassium channels"/>
    <property type="match status" value="1"/>
</dbReference>
<evidence type="ECO:0000256" key="7">
    <source>
        <dbReference type="ARBA" id="ARBA00023136"/>
    </source>
</evidence>
<evidence type="ECO:0000256" key="4">
    <source>
        <dbReference type="ARBA" id="ARBA00022692"/>
    </source>
</evidence>
<evidence type="ECO:0000256" key="2">
    <source>
        <dbReference type="ARBA" id="ARBA00010486"/>
    </source>
</evidence>
<dbReference type="Gene3D" id="1.10.287.630">
    <property type="entry name" value="Helix hairpin bin"/>
    <property type="match status" value="1"/>
</dbReference>
<dbReference type="AlphaFoldDB" id="A0A8J5F221"/>
<protein>
    <recommendedName>
        <fullName evidence="12">Cyclic nucleotide-binding domain-containing protein</fullName>
    </recommendedName>
</protein>
<evidence type="ECO:0000313" key="14">
    <source>
        <dbReference type="Proteomes" id="UP000734854"/>
    </source>
</evidence>
<keyword evidence="8" id="KW-1071">Ligand-gated ion channel</keyword>
<keyword evidence="9" id="KW-0407">Ion channel</keyword>
<dbReference type="Proteomes" id="UP000734854">
    <property type="component" value="Unassembled WGS sequence"/>
</dbReference>
<evidence type="ECO:0000256" key="6">
    <source>
        <dbReference type="ARBA" id="ARBA00023065"/>
    </source>
</evidence>
<feature type="transmembrane region" description="Helical" evidence="11">
    <location>
        <begin position="420"/>
        <end position="442"/>
    </location>
</feature>
<dbReference type="FunFam" id="2.60.120.10:FF:000024">
    <property type="entry name" value="Cyclic nucleotide-gated ion channel 1"/>
    <property type="match status" value="1"/>
</dbReference>
<dbReference type="PRINTS" id="PR01463">
    <property type="entry name" value="EAGCHANLFMLY"/>
</dbReference>
<dbReference type="GO" id="GO:0012505">
    <property type="term" value="C:endomembrane system"/>
    <property type="evidence" value="ECO:0007669"/>
    <property type="project" value="UniProtKB-SubCell"/>
</dbReference>
<dbReference type="CDD" id="cd00038">
    <property type="entry name" value="CAP_ED"/>
    <property type="match status" value="1"/>
</dbReference>
<reference evidence="13 14" key="1">
    <citation type="submission" date="2020-08" db="EMBL/GenBank/DDBJ databases">
        <title>Plant Genome Project.</title>
        <authorList>
            <person name="Zhang R.-G."/>
        </authorList>
    </citation>
    <scope>NUCLEOTIDE SEQUENCE [LARGE SCALE GENOMIC DNA]</scope>
    <source>
        <tissue evidence="13">Rhizome</tissue>
    </source>
</reference>
<dbReference type="InterPro" id="IPR014710">
    <property type="entry name" value="RmlC-like_jellyroll"/>
</dbReference>
<feature type="transmembrane region" description="Helical" evidence="11">
    <location>
        <begin position="298"/>
        <end position="324"/>
    </location>
</feature>
<evidence type="ECO:0000256" key="10">
    <source>
        <dbReference type="SAM" id="MobiDB-lite"/>
    </source>
</evidence>
<evidence type="ECO:0000256" key="8">
    <source>
        <dbReference type="ARBA" id="ARBA00023286"/>
    </source>
</evidence>
<proteinExistence type="inferred from homology"/>
<dbReference type="GO" id="GO:0016020">
    <property type="term" value="C:membrane"/>
    <property type="evidence" value="ECO:0007669"/>
    <property type="project" value="InterPro"/>
</dbReference>
<evidence type="ECO:0000256" key="11">
    <source>
        <dbReference type="SAM" id="Phobius"/>
    </source>
</evidence>
<keyword evidence="5 11" id="KW-1133">Transmembrane helix</keyword>
<comment type="caution">
    <text evidence="13">The sequence shown here is derived from an EMBL/GenBank/DDBJ whole genome shotgun (WGS) entry which is preliminary data.</text>
</comment>
<organism evidence="13 14">
    <name type="scientific">Zingiber officinale</name>
    <name type="common">Ginger</name>
    <name type="synonym">Amomum zingiber</name>
    <dbReference type="NCBI Taxonomy" id="94328"/>
    <lineage>
        <taxon>Eukaryota</taxon>
        <taxon>Viridiplantae</taxon>
        <taxon>Streptophyta</taxon>
        <taxon>Embryophyta</taxon>
        <taxon>Tracheophyta</taxon>
        <taxon>Spermatophyta</taxon>
        <taxon>Magnoliopsida</taxon>
        <taxon>Liliopsida</taxon>
        <taxon>Zingiberales</taxon>
        <taxon>Zingiberaceae</taxon>
        <taxon>Zingiber</taxon>
    </lineage>
</organism>
<dbReference type="Gene3D" id="1.10.287.70">
    <property type="match status" value="1"/>
</dbReference>
<dbReference type="InterPro" id="IPR018490">
    <property type="entry name" value="cNMP-bd_dom_sf"/>
</dbReference>
<accession>A0A8J5F221</accession>
<keyword evidence="6" id="KW-0406">Ion transport</keyword>
<dbReference type="PANTHER" id="PTHR45651">
    <property type="entry name" value="CYCLIC NUCLEOTIDE-GATED ION CHANNEL 15-RELATED-RELATED"/>
    <property type="match status" value="1"/>
</dbReference>
<keyword evidence="14" id="KW-1185">Reference proteome</keyword>
<evidence type="ECO:0000259" key="12">
    <source>
        <dbReference type="PROSITE" id="PS50042"/>
    </source>
</evidence>
<dbReference type="EMBL" id="JACMSC010000017">
    <property type="protein sequence ID" value="KAG6479631.1"/>
    <property type="molecule type" value="Genomic_DNA"/>
</dbReference>
<keyword evidence="3" id="KW-0813">Transport</keyword>
<dbReference type="InterPro" id="IPR000595">
    <property type="entry name" value="cNMP-bd_dom"/>
</dbReference>
<dbReference type="InterPro" id="IPR005821">
    <property type="entry name" value="Ion_trans_dom"/>
</dbReference>
<dbReference type="Gene3D" id="2.60.120.10">
    <property type="entry name" value="Jelly Rolls"/>
    <property type="match status" value="1"/>
</dbReference>
<comment type="similarity">
    <text evidence="2">Belongs to the cyclic nucleotide-gated cation channel (TC 1.A.1.5) family.</text>
</comment>
<dbReference type="GO" id="GO:0005249">
    <property type="term" value="F:voltage-gated potassium channel activity"/>
    <property type="evidence" value="ECO:0007669"/>
    <property type="project" value="InterPro"/>
</dbReference>
<dbReference type="PANTHER" id="PTHR45651:SF5">
    <property type="entry name" value="CYCLIC NUCLEOTIDE-GATED ION CHANNEL 1"/>
    <property type="match status" value="1"/>
</dbReference>
<feature type="transmembrane region" description="Helical" evidence="11">
    <location>
        <begin position="182"/>
        <end position="199"/>
    </location>
</feature>
<evidence type="ECO:0000256" key="3">
    <source>
        <dbReference type="ARBA" id="ARBA00022448"/>
    </source>
</evidence>
<feature type="region of interest" description="Disordered" evidence="10">
    <location>
        <begin position="30"/>
        <end position="56"/>
    </location>
</feature>
<dbReference type="Pfam" id="PF00027">
    <property type="entry name" value="cNMP_binding"/>
    <property type="match status" value="1"/>
</dbReference>
<dbReference type="FunFam" id="1.10.287.630:FF:000003">
    <property type="entry name" value="Cyclic nucleotide-gated ion channel 1"/>
    <property type="match status" value="1"/>
</dbReference>
<keyword evidence="7 11" id="KW-0472">Membrane</keyword>
<dbReference type="Pfam" id="PF00520">
    <property type="entry name" value="Ion_trans"/>
    <property type="match status" value="1"/>
</dbReference>
<feature type="transmembrane region" description="Helical" evidence="11">
    <location>
        <begin position="142"/>
        <end position="162"/>
    </location>
</feature>
<feature type="domain" description="Cyclic nucleotide-binding" evidence="12">
    <location>
        <begin position="528"/>
        <end position="612"/>
    </location>
</feature>
<evidence type="ECO:0000256" key="5">
    <source>
        <dbReference type="ARBA" id="ARBA00022989"/>
    </source>
</evidence>
<evidence type="ECO:0000256" key="1">
    <source>
        <dbReference type="ARBA" id="ARBA00004127"/>
    </source>
</evidence>
<feature type="compositionally biased region" description="Basic and acidic residues" evidence="10">
    <location>
        <begin position="33"/>
        <end position="56"/>
    </location>
</feature>
<dbReference type="PROSITE" id="PS50042">
    <property type="entry name" value="CNMP_BINDING_3"/>
    <property type="match status" value="1"/>
</dbReference>
<comment type="subcellular location">
    <subcellularLocation>
        <location evidence="1">Endomembrane system</location>
        <topology evidence="1">Multi-pass membrane protein</topology>
    </subcellularLocation>
</comment>
<dbReference type="SUPFAM" id="SSF51206">
    <property type="entry name" value="cAMP-binding domain-like"/>
    <property type="match status" value="1"/>
</dbReference>
<dbReference type="SMART" id="SM00100">
    <property type="entry name" value="cNMP"/>
    <property type="match status" value="1"/>
</dbReference>
<name>A0A8J5F221_ZINOF</name>
<dbReference type="InterPro" id="IPR003938">
    <property type="entry name" value="K_chnl_volt-dep_EAG/ELK/ERG"/>
</dbReference>
<feature type="transmembrane region" description="Helical" evidence="11">
    <location>
        <begin position="231"/>
        <end position="253"/>
    </location>
</feature>
<evidence type="ECO:0000313" key="13">
    <source>
        <dbReference type="EMBL" id="KAG6479631.1"/>
    </source>
</evidence>